<proteinExistence type="predicted"/>
<keyword evidence="2" id="KW-0732">Signal</keyword>
<name>A0A4P2QDT2_SORCE</name>
<dbReference type="Proteomes" id="UP000295781">
    <property type="component" value="Chromosome"/>
</dbReference>
<reference evidence="3 4" key="1">
    <citation type="submission" date="2015-09" db="EMBL/GenBank/DDBJ databases">
        <title>Sorangium comparison.</title>
        <authorList>
            <person name="Zaburannyi N."/>
            <person name="Bunk B."/>
            <person name="Overmann J."/>
            <person name="Mueller R."/>
        </authorList>
    </citation>
    <scope>NUCLEOTIDE SEQUENCE [LARGE SCALE GENOMIC DNA]</scope>
    <source>
        <strain evidence="3 4">So ceGT47</strain>
    </source>
</reference>
<evidence type="ECO:0000256" key="2">
    <source>
        <dbReference type="SAM" id="SignalP"/>
    </source>
</evidence>
<feature type="compositionally biased region" description="Polar residues" evidence="1">
    <location>
        <begin position="206"/>
        <end position="221"/>
    </location>
</feature>
<feature type="region of interest" description="Disordered" evidence="1">
    <location>
        <begin position="191"/>
        <end position="369"/>
    </location>
</feature>
<organism evidence="3 4">
    <name type="scientific">Sorangium cellulosum</name>
    <name type="common">Polyangium cellulosum</name>
    <dbReference type="NCBI Taxonomy" id="56"/>
    <lineage>
        <taxon>Bacteria</taxon>
        <taxon>Pseudomonadati</taxon>
        <taxon>Myxococcota</taxon>
        <taxon>Polyangia</taxon>
        <taxon>Polyangiales</taxon>
        <taxon>Polyangiaceae</taxon>
        <taxon>Sorangium</taxon>
    </lineage>
</organism>
<feature type="region of interest" description="Disordered" evidence="1">
    <location>
        <begin position="425"/>
        <end position="449"/>
    </location>
</feature>
<dbReference type="AlphaFoldDB" id="A0A4P2QDT2"/>
<feature type="region of interest" description="Disordered" evidence="1">
    <location>
        <begin position="42"/>
        <end position="89"/>
    </location>
</feature>
<feature type="chain" id="PRO_5020619819" description="Secreted protein" evidence="2">
    <location>
        <begin position="20"/>
        <end position="449"/>
    </location>
</feature>
<evidence type="ECO:0000256" key="1">
    <source>
        <dbReference type="SAM" id="MobiDB-lite"/>
    </source>
</evidence>
<feature type="region of interest" description="Disordered" evidence="1">
    <location>
        <begin position="94"/>
        <end position="113"/>
    </location>
</feature>
<sequence length="449" mass="47947">MSSAPVFRARFLCLFPVLATRSCALVRLCACARGVPSRKAADLCSNGRRNRGGAGRGRRPVKQDETTLKRARRSAVGGGEAEGAPASRRRITRCRTTTDRGGGSGSSSRGWRGAIRACSSSSGARIRGWGGSQRSRWGRRRGEMAWTALATSSLPAPVSPRTSTLASESAARSRIRNMRFMAGSQVSIRWNSTSASEPSETAPLSLKSSTQPTRPSASAPWSGTARAWTRRSPPWARGRGMATAAERPLARASAMGRSTAWPQSSLGAERPRGTGSPRSCSAPGVAARMRRCRSRTISAPPSSSRARRTAGATGAGPSRTPGEDASGARRTRAATSHGRSRRREGATTPAAQGSDARSTAPISRDPVDLDRQAQRVTPRGWAARRFPCPGDWKRARRGNVRARGRCHHDAGLACPVGSLFQITRPTSPELPLQRHPAARLLPRRGEELP</sequence>
<feature type="compositionally biased region" description="Low complexity" evidence="1">
    <location>
        <begin position="295"/>
        <end position="320"/>
    </location>
</feature>
<gene>
    <name evidence="3" type="ORF">SOCEGT47_085150</name>
</gene>
<evidence type="ECO:0008006" key="5">
    <source>
        <dbReference type="Google" id="ProtNLM"/>
    </source>
</evidence>
<feature type="compositionally biased region" description="Polar residues" evidence="1">
    <location>
        <begin position="349"/>
        <end position="361"/>
    </location>
</feature>
<accession>A0A4P2QDT2</accession>
<evidence type="ECO:0000313" key="4">
    <source>
        <dbReference type="Proteomes" id="UP000295781"/>
    </source>
</evidence>
<feature type="compositionally biased region" description="Basic residues" evidence="1">
    <location>
        <begin position="48"/>
        <end position="60"/>
    </location>
</feature>
<dbReference type="EMBL" id="CP012670">
    <property type="protein sequence ID" value="AUX27915.1"/>
    <property type="molecule type" value="Genomic_DNA"/>
</dbReference>
<protein>
    <recommendedName>
        <fullName evidence="5">Secreted protein</fullName>
    </recommendedName>
</protein>
<evidence type="ECO:0000313" key="3">
    <source>
        <dbReference type="EMBL" id="AUX27915.1"/>
    </source>
</evidence>
<feature type="signal peptide" evidence="2">
    <location>
        <begin position="1"/>
        <end position="19"/>
    </location>
</feature>